<feature type="compositionally biased region" description="Polar residues" evidence="1">
    <location>
        <begin position="1"/>
        <end position="12"/>
    </location>
</feature>
<accession>A0A2V2ZTR8</accession>
<evidence type="ECO:0000313" key="2">
    <source>
        <dbReference type="EMBL" id="PWW27793.1"/>
    </source>
</evidence>
<dbReference type="OrthoDB" id="2918866at2"/>
<evidence type="ECO:0000313" key="3">
    <source>
        <dbReference type="Proteomes" id="UP000247150"/>
    </source>
</evidence>
<evidence type="ECO:0000256" key="1">
    <source>
        <dbReference type="SAM" id="MobiDB-lite"/>
    </source>
</evidence>
<organism evidence="2 3">
    <name type="scientific">Cytobacillus oceanisediminis</name>
    <dbReference type="NCBI Taxonomy" id="665099"/>
    <lineage>
        <taxon>Bacteria</taxon>
        <taxon>Bacillati</taxon>
        <taxon>Bacillota</taxon>
        <taxon>Bacilli</taxon>
        <taxon>Bacillales</taxon>
        <taxon>Bacillaceae</taxon>
        <taxon>Cytobacillus</taxon>
    </lineage>
</organism>
<dbReference type="EMBL" id="QGTW01000007">
    <property type="protein sequence ID" value="PWW27793.1"/>
    <property type="molecule type" value="Genomic_DNA"/>
</dbReference>
<reference evidence="2 3" key="1">
    <citation type="submission" date="2018-05" db="EMBL/GenBank/DDBJ databases">
        <title>Freshwater and sediment microbial communities from various areas in North America, analyzing microbe dynamics in response to fracking.</title>
        <authorList>
            <person name="Lamendella R."/>
        </authorList>
    </citation>
    <scope>NUCLEOTIDE SEQUENCE [LARGE SCALE GENOMIC DNA]</scope>
    <source>
        <strain evidence="2 3">15_TX</strain>
    </source>
</reference>
<dbReference type="RefSeq" id="WP_110065429.1">
    <property type="nucleotide sequence ID" value="NZ_QGTW01000007.1"/>
</dbReference>
<feature type="region of interest" description="Disordered" evidence="1">
    <location>
        <begin position="1"/>
        <end position="20"/>
    </location>
</feature>
<gene>
    <name evidence="2" type="ORF">DFO73_107103</name>
</gene>
<name>A0A2V2ZTR8_9BACI</name>
<dbReference type="AlphaFoldDB" id="A0A2V2ZTR8"/>
<sequence>MQLKELSSSSNYHKGYGAGSGEVINKEYECPCGKGKVFYEKDAIPGFRDSDIYTNCKECDDKYTFGRGTATLK</sequence>
<proteinExistence type="predicted"/>
<dbReference type="Proteomes" id="UP000247150">
    <property type="component" value="Unassembled WGS sequence"/>
</dbReference>
<protein>
    <submittedName>
        <fullName evidence="2">Uncharacterized protein</fullName>
    </submittedName>
</protein>
<comment type="caution">
    <text evidence="2">The sequence shown here is derived from an EMBL/GenBank/DDBJ whole genome shotgun (WGS) entry which is preliminary data.</text>
</comment>